<evidence type="ECO:0000313" key="2">
    <source>
        <dbReference type="Proteomes" id="UP000015104"/>
    </source>
</evidence>
<name>T1JXP2_TETUR</name>
<sequence>MTPSIETDLTVAVRSTILYVMRRIRVSLHYG</sequence>
<dbReference type="HOGENOM" id="CLU_3399853_0_0_1"/>
<dbReference type="EnsemblMetazoa" id="tetur02g12730.1">
    <property type="protein sequence ID" value="tetur02g12730.1"/>
    <property type="gene ID" value="tetur02g12730"/>
</dbReference>
<evidence type="ECO:0000313" key="1">
    <source>
        <dbReference type="EnsemblMetazoa" id="tetur02g12730.1"/>
    </source>
</evidence>
<protein>
    <submittedName>
        <fullName evidence="1">Uncharacterized protein</fullName>
    </submittedName>
</protein>
<accession>T1JXP2</accession>
<dbReference type="Proteomes" id="UP000015104">
    <property type="component" value="Unassembled WGS sequence"/>
</dbReference>
<keyword evidence="2" id="KW-1185">Reference proteome</keyword>
<reference evidence="2" key="1">
    <citation type="submission" date="2011-08" db="EMBL/GenBank/DDBJ databases">
        <authorList>
            <person name="Rombauts S."/>
        </authorList>
    </citation>
    <scope>NUCLEOTIDE SEQUENCE</scope>
    <source>
        <strain evidence="2">London</strain>
    </source>
</reference>
<reference evidence="1" key="2">
    <citation type="submission" date="2015-06" db="UniProtKB">
        <authorList>
            <consortium name="EnsemblMetazoa"/>
        </authorList>
    </citation>
    <scope>IDENTIFICATION</scope>
</reference>
<organism evidence="1 2">
    <name type="scientific">Tetranychus urticae</name>
    <name type="common">Two-spotted spider mite</name>
    <dbReference type="NCBI Taxonomy" id="32264"/>
    <lineage>
        <taxon>Eukaryota</taxon>
        <taxon>Metazoa</taxon>
        <taxon>Ecdysozoa</taxon>
        <taxon>Arthropoda</taxon>
        <taxon>Chelicerata</taxon>
        <taxon>Arachnida</taxon>
        <taxon>Acari</taxon>
        <taxon>Acariformes</taxon>
        <taxon>Trombidiformes</taxon>
        <taxon>Prostigmata</taxon>
        <taxon>Eleutherengona</taxon>
        <taxon>Raphignathae</taxon>
        <taxon>Tetranychoidea</taxon>
        <taxon>Tetranychidae</taxon>
        <taxon>Tetranychus</taxon>
    </lineage>
</organism>
<proteinExistence type="predicted"/>
<dbReference type="AlphaFoldDB" id="T1JXP2"/>
<dbReference type="EMBL" id="CAEY01000832">
    <property type="status" value="NOT_ANNOTATED_CDS"/>
    <property type="molecule type" value="Genomic_DNA"/>
</dbReference>